<name>M5BVT8_THACB</name>
<accession>M5BVT8</accession>
<proteinExistence type="predicted"/>
<sequence length="120" mass="12812">MPKSNSDADENDSLTSDEEAMGPTVGRVELQDVQSAPAAEGGGSSLQPPRPIAKFRSSVNKIISMNRAQSALLDIAPGTEPGADPRKSTTAELFGHIKVWMGLERMIGAFADFVWDLGRL</sequence>
<reference evidence="2 3" key="1">
    <citation type="journal article" date="2013" name="J. Biotechnol.">
        <title>Establishment and interpretation of the genome sequence of the phytopathogenic fungus Rhizoctonia solani AG1-IB isolate 7/3/14.</title>
        <authorList>
            <person name="Wibberg D.W."/>
            <person name="Jelonek L.J."/>
            <person name="Rupp O.R."/>
            <person name="Hennig M.H."/>
            <person name="Eikmeyer F.E."/>
            <person name="Goesmann A.G."/>
            <person name="Hartmann A.H."/>
            <person name="Borriss R.B."/>
            <person name="Grosch R.G."/>
            <person name="Puehler A.P."/>
            <person name="Schlueter A.S."/>
        </authorList>
    </citation>
    <scope>NUCLEOTIDE SEQUENCE [LARGE SCALE GENOMIC DNA]</scope>
    <source>
        <strain evidence="3">AG1-IB / isolate 7/3/14</strain>
    </source>
</reference>
<feature type="region of interest" description="Disordered" evidence="1">
    <location>
        <begin position="1"/>
        <end position="52"/>
    </location>
</feature>
<dbReference type="EMBL" id="CAOJ01006751">
    <property type="protein sequence ID" value="CCO30635.1"/>
    <property type="molecule type" value="Genomic_DNA"/>
</dbReference>
<comment type="caution">
    <text evidence="2">The sequence shown here is derived from an EMBL/GenBank/DDBJ whole genome shotgun (WGS) entry which is preliminary data.</text>
</comment>
<organism evidence="2 3">
    <name type="scientific">Thanatephorus cucumeris (strain AG1-IB / isolate 7/3/14)</name>
    <name type="common">Lettuce bottom rot fungus</name>
    <name type="synonym">Rhizoctonia solani</name>
    <dbReference type="NCBI Taxonomy" id="1108050"/>
    <lineage>
        <taxon>Eukaryota</taxon>
        <taxon>Fungi</taxon>
        <taxon>Dikarya</taxon>
        <taxon>Basidiomycota</taxon>
        <taxon>Agaricomycotina</taxon>
        <taxon>Agaricomycetes</taxon>
        <taxon>Cantharellales</taxon>
        <taxon>Ceratobasidiaceae</taxon>
        <taxon>Rhizoctonia</taxon>
        <taxon>Rhizoctonia solani AG-1</taxon>
    </lineage>
</organism>
<evidence type="ECO:0000313" key="2">
    <source>
        <dbReference type="EMBL" id="CCO30635.1"/>
    </source>
</evidence>
<evidence type="ECO:0000313" key="3">
    <source>
        <dbReference type="Proteomes" id="UP000012065"/>
    </source>
</evidence>
<dbReference type="HOGENOM" id="CLU_2051269_0_0_1"/>
<feature type="compositionally biased region" description="Acidic residues" evidence="1">
    <location>
        <begin position="7"/>
        <end position="20"/>
    </location>
</feature>
<protein>
    <submittedName>
        <fullName evidence="2">Uncharacterized protein</fullName>
    </submittedName>
</protein>
<dbReference type="Proteomes" id="UP000012065">
    <property type="component" value="Unassembled WGS sequence"/>
</dbReference>
<gene>
    <name evidence="2" type="ORF">BN14_04665</name>
</gene>
<evidence type="ECO:0000256" key="1">
    <source>
        <dbReference type="SAM" id="MobiDB-lite"/>
    </source>
</evidence>
<dbReference type="AlphaFoldDB" id="M5BVT8"/>